<name>A0A835ZFP6_9STRA</name>
<evidence type="ECO:0000313" key="2">
    <source>
        <dbReference type="Proteomes" id="UP000664859"/>
    </source>
</evidence>
<dbReference type="Proteomes" id="UP000664859">
    <property type="component" value="Unassembled WGS sequence"/>
</dbReference>
<dbReference type="AlphaFoldDB" id="A0A835ZFP6"/>
<reference evidence="1" key="1">
    <citation type="submission" date="2021-02" db="EMBL/GenBank/DDBJ databases">
        <title>First Annotated Genome of the Yellow-green Alga Tribonema minus.</title>
        <authorList>
            <person name="Mahan K.M."/>
        </authorList>
    </citation>
    <scope>NUCLEOTIDE SEQUENCE</scope>
    <source>
        <strain evidence="1">UTEX B ZZ1240</strain>
    </source>
</reference>
<accession>A0A835ZFP6</accession>
<organism evidence="1 2">
    <name type="scientific">Tribonema minus</name>
    <dbReference type="NCBI Taxonomy" id="303371"/>
    <lineage>
        <taxon>Eukaryota</taxon>
        <taxon>Sar</taxon>
        <taxon>Stramenopiles</taxon>
        <taxon>Ochrophyta</taxon>
        <taxon>PX clade</taxon>
        <taxon>Xanthophyceae</taxon>
        <taxon>Tribonematales</taxon>
        <taxon>Tribonemataceae</taxon>
        <taxon>Tribonema</taxon>
    </lineage>
</organism>
<gene>
    <name evidence="1" type="ORF">JKP88DRAFT_251679</name>
</gene>
<sequence length="405" mass="45980">MPPRKKKGRSAAPAPLVPHEVSEIMDWLGTDHLAPGLFVSHAWQGEIMHRHPELQKLGKLNTYQRNTWHNLSGFRLTNVIAAVQRQCVLCHTRWQGGINCAFGIPAHPKCVRQQLLLSIPPDLPRQFAYSHLPHQSIEGWTRHTGDFSLDGFWNLPHPAIPREWTIMGLLQDKEDEISAFREEEEQSRVEELQRRADVAQVGAASAKVLAQDRDNKWRKDVAAEAARQNAPFSSWSGLQKSLRGATSIPRTVLRHDAQETVRRAALVLREAAHIPKQLLHQAFLSFDAQRVSLFREYAPRVQEMLWNCAFADGELENLEIWSHIPAMIGDECSALFVQATAQHIDGSALCALVVQHRMETFMPLLIDACRTATDMSDFERLFDDLDILLRRSEVATYMVHRGALK</sequence>
<keyword evidence="2" id="KW-1185">Reference proteome</keyword>
<dbReference type="EMBL" id="JAFCMP010000021">
    <property type="protein sequence ID" value="KAG5191347.1"/>
    <property type="molecule type" value="Genomic_DNA"/>
</dbReference>
<proteinExistence type="predicted"/>
<protein>
    <submittedName>
        <fullName evidence="1">Uncharacterized protein</fullName>
    </submittedName>
</protein>
<comment type="caution">
    <text evidence="1">The sequence shown here is derived from an EMBL/GenBank/DDBJ whole genome shotgun (WGS) entry which is preliminary data.</text>
</comment>
<evidence type="ECO:0000313" key="1">
    <source>
        <dbReference type="EMBL" id="KAG5191347.1"/>
    </source>
</evidence>